<protein>
    <recommendedName>
        <fullName evidence="8">Efflux RND transporter periplasmic adaptor subunit</fullName>
    </recommendedName>
</protein>
<dbReference type="Gene3D" id="2.40.420.20">
    <property type="match status" value="1"/>
</dbReference>
<name>A0AAP8NMT9_9BACT</name>
<dbReference type="GO" id="GO:0022857">
    <property type="term" value="F:transmembrane transporter activity"/>
    <property type="evidence" value="ECO:0007669"/>
    <property type="project" value="InterPro"/>
</dbReference>
<feature type="domain" description="Multidrug resistance protein MdtA-like beta-barrel" evidence="5">
    <location>
        <begin position="233"/>
        <end position="320"/>
    </location>
</feature>
<dbReference type="PROSITE" id="PS51257">
    <property type="entry name" value="PROKAR_LIPOPROTEIN"/>
    <property type="match status" value="1"/>
</dbReference>
<dbReference type="Gene3D" id="1.10.287.470">
    <property type="entry name" value="Helix hairpin bin"/>
    <property type="match status" value="1"/>
</dbReference>
<evidence type="ECO:0000256" key="2">
    <source>
        <dbReference type="SAM" id="Coils"/>
    </source>
</evidence>
<dbReference type="Pfam" id="PF25944">
    <property type="entry name" value="Beta-barrel_RND"/>
    <property type="match status" value="1"/>
</dbReference>
<evidence type="ECO:0000259" key="5">
    <source>
        <dbReference type="Pfam" id="PF25944"/>
    </source>
</evidence>
<dbReference type="InterPro" id="IPR058624">
    <property type="entry name" value="MdtA-like_HH"/>
</dbReference>
<feature type="domain" description="Multidrug resistance protein MdtA-like alpha-helical hairpin" evidence="3">
    <location>
        <begin position="121"/>
        <end position="197"/>
    </location>
</feature>
<comment type="similarity">
    <text evidence="1">Belongs to the membrane fusion protein (MFP) (TC 8.A.1) family.</text>
</comment>
<dbReference type="InterPro" id="IPR006143">
    <property type="entry name" value="RND_pump_MFP"/>
</dbReference>
<evidence type="ECO:0000256" key="1">
    <source>
        <dbReference type="ARBA" id="ARBA00009477"/>
    </source>
</evidence>
<evidence type="ECO:0000313" key="6">
    <source>
        <dbReference type="EMBL" id="PNC57567.1"/>
    </source>
</evidence>
<dbReference type="SUPFAM" id="SSF111369">
    <property type="entry name" value="HlyD-like secretion proteins"/>
    <property type="match status" value="1"/>
</dbReference>
<dbReference type="InterPro" id="IPR058625">
    <property type="entry name" value="MdtA-like_BSH"/>
</dbReference>
<evidence type="ECO:0000259" key="3">
    <source>
        <dbReference type="Pfam" id="PF25876"/>
    </source>
</evidence>
<dbReference type="PANTHER" id="PTHR30158">
    <property type="entry name" value="ACRA/E-RELATED COMPONENT OF DRUG EFFLUX TRANSPORTER"/>
    <property type="match status" value="1"/>
</dbReference>
<organism evidence="6 7">
    <name type="scientific">Akkermansia muciniphila</name>
    <dbReference type="NCBI Taxonomy" id="239935"/>
    <lineage>
        <taxon>Bacteria</taxon>
        <taxon>Pseudomonadati</taxon>
        <taxon>Verrucomicrobiota</taxon>
        <taxon>Verrucomicrobiia</taxon>
        <taxon>Verrucomicrobiales</taxon>
        <taxon>Akkermansiaceae</taxon>
        <taxon>Akkermansia</taxon>
    </lineage>
</organism>
<feature type="coiled-coil region" evidence="2">
    <location>
        <begin position="128"/>
        <end position="200"/>
    </location>
</feature>
<dbReference type="Pfam" id="PF25917">
    <property type="entry name" value="BSH_RND"/>
    <property type="match status" value="1"/>
</dbReference>
<evidence type="ECO:0008006" key="8">
    <source>
        <dbReference type="Google" id="ProtNLM"/>
    </source>
</evidence>
<dbReference type="NCBIfam" id="TIGR01730">
    <property type="entry name" value="RND_mfp"/>
    <property type="match status" value="1"/>
</dbReference>
<reference evidence="6 7" key="1">
    <citation type="journal article" date="2017" name="BMC Genomics">
        <title>Genome sequencing of 39 Akkermansia muciniphila isolates reveals its population structure, genomic and functional diverisity, and global distribution in mammalian gut microbiotas.</title>
        <authorList>
            <person name="Guo X."/>
            <person name="Li S."/>
            <person name="Zhang J."/>
            <person name="Wu F."/>
            <person name="Li X."/>
            <person name="Wu D."/>
            <person name="Zhang M."/>
            <person name="Ou Z."/>
            <person name="Jie Z."/>
            <person name="Yan Q."/>
            <person name="Li P."/>
            <person name="Yi J."/>
            <person name="Peng Y."/>
        </authorList>
    </citation>
    <scope>NUCLEOTIDE SEQUENCE [LARGE SCALE GENOMIC DNA]</scope>
    <source>
        <strain evidence="6 7">GP43</strain>
    </source>
</reference>
<dbReference type="GO" id="GO:0046677">
    <property type="term" value="P:response to antibiotic"/>
    <property type="evidence" value="ECO:0007669"/>
    <property type="project" value="TreeGrafter"/>
</dbReference>
<evidence type="ECO:0000313" key="7">
    <source>
        <dbReference type="Proteomes" id="UP000235914"/>
    </source>
</evidence>
<dbReference type="GO" id="GO:0005886">
    <property type="term" value="C:plasma membrane"/>
    <property type="evidence" value="ECO:0007669"/>
    <property type="project" value="TreeGrafter"/>
</dbReference>
<accession>A0AAP8NMT9</accession>
<comment type="caution">
    <text evidence="6">The sequence shown here is derived from an EMBL/GenBank/DDBJ whole genome shotgun (WGS) entry which is preliminary data.</text>
</comment>
<dbReference type="AlphaFoldDB" id="A0AAP8NMT9"/>
<dbReference type="Proteomes" id="UP000235914">
    <property type="component" value="Unassembled WGS sequence"/>
</dbReference>
<dbReference type="EMBL" id="PJKN01000001">
    <property type="protein sequence ID" value="PNC57567.1"/>
    <property type="molecule type" value="Genomic_DNA"/>
</dbReference>
<feature type="domain" description="Multidrug resistance protein MdtA-like barrel-sandwich hybrid" evidence="4">
    <location>
        <begin position="73"/>
        <end position="221"/>
    </location>
</feature>
<dbReference type="InterPro" id="IPR058626">
    <property type="entry name" value="MdtA-like_b-barrel"/>
</dbReference>
<dbReference type="Pfam" id="PF25876">
    <property type="entry name" value="HH_MFP_RND"/>
    <property type="match status" value="1"/>
</dbReference>
<gene>
    <name evidence="6" type="ORF">CXU09_00355</name>
</gene>
<sequence>MKHASIILLTNNMKAHYILIAALCGLTGCREDNGATDAADRREMPPLKVSVMNMEQRTVELKSSWFGHLRGVEQADIRPQVSGTLIRQVYWDGSICDKGELLFEIDPATYQAAVDREAANLATARAVKLQAEASLDRVQKDLDRYDKLIRTGAISVKNLTDAQQNLKEMQAALEQAEAGIKQAEASLENARINLDRTKVRAPFRGLASKATASVGELISASGSPLTTMSSIDPIRVDFSVTGKQVLSRLMDGTVNVKTGRMGDMPDFELILEDGSVFEKKGKVVSVDSEVSRSTGTVNFIGHIPNPDLKLRSGMAVRVRAVTGTEKDALLVPARALLSSMNHRNIMVVAPDGTPRRIDVQPGETVVLDMPDGKGGTAPMLMQIVTGTVKPIPESLKEIGYGKPADAPVIVEGGMMAAQYSKANSLMREHGATEGFGTVVPVPFIYTAPVSTTPSVTAK</sequence>
<dbReference type="Gene3D" id="2.40.50.100">
    <property type="match status" value="1"/>
</dbReference>
<proteinExistence type="inferred from homology"/>
<evidence type="ECO:0000259" key="4">
    <source>
        <dbReference type="Pfam" id="PF25917"/>
    </source>
</evidence>
<dbReference type="Gene3D" id="2.40.30.170">
    <property type="match status" value="1"/>
</dbReference>
<keyword evidence="2" id="KW-0175">Coiled coil</keyword>